<dbReference type="STRING" id="35622.SAMN04489764_4742"/>
<dbReference type="Proteomes" id="UP000217103">
    <property type="component" value="Unassembled WGS sequence"/>
</dbReference>
<dbReference type="RefSeq" id="WP_093262063.1">
    <property type="nucleotide sequence ID" value="NZ_FNKK01000002.1"/>
</dbReference>
<dbReference type="Pfam" id="PF13439">
    <property type="entry name" value="Glyco_transf_4"/>
    <property type="match status" value="1"/>
</dbReference>
<protein>
    <submittedName>
        <fullName evidence="4">Glycosyltransferase involved in cell wall bisynthesis</fullName>
    </submittedName>
</protein>
<keyword evidence="5" id="KW-1185">Reference proteome</keyword>
<evidence type="ECO:0000313" key="4">
    <source>
        <dbReference type="EMBL" id="SDR28076.1"/>
    </source>
</evidence>
<evidence type="ECO:0000259" key="3">
    <source>
        <dbReference type="Pfam" id="PF13439"/>
    </source>
</evidence>
<dbReference type="GO" id="GO:0016757">
    <property type="term" value="F:glycosyltransferase activity"/>
    <property type="evidence" value="ECO:0007669"/>
    <property type="project" value="UniProtKB-KW"/>
</dbReference>
<keyword evidence="1" id="KW-0328">Glycosyltransferase</keyword>
<dbReference type="Gene3D" id="3.40.50.2000">
    <property type="entry name" value="Glycogen Phosphorylase B"/>
    <property type="match status" value="2"/>
</dbReference>
<feature type="domain" description="Glycosyltransferase subfamily 4-like N-terminal" evidence="3">
    <location>
        <begin position="97"/>
        <end position="171"/>
    </location>
</feature>
<dbReference type="AlphaFoldDB" id="A0A1H1HSQ4"/>
<dbReference type="CDD" id="cd03801">
    <property type="entry name" value="GT4_PimA-like"/>
    <property type="match status" value="1"/>
</dbReference>
<evidence type="ECO:0000256" key="1">
    <source>
        <dbReference type="ARBA" id="ARBA00022676"/>
    </source>
</evidence>
<organism evidence="4 5">
    <name type="scientific">Thermostaphylospora chromogena</name>
    <dbReference type="NCBI Taxonomy" id="35622"/>
    <lineage>
        <taxon>Bacteria</taxon>
        <taxon>Bacillati</taxon>
        <taxon>Actinomycetota</taxon>
        <taxon>Actinomycetes</taxon>
        <taxon>Streptosporangiales</taxon>
        <taxon>Thermomonosporaceae</taxon>
        <taxon>Thermostaphylospora</taxon>
    </lineage>
</organism>
<dbReference type="PANTHER" id="PTHR12526">
    <property type="entry name" value="GLYCOSYLTRANSFERASE"/>
    <property type="match status" value="1"/>
</dbReference>
<dbReference type="Pfam" id="PF13692">
    <property type="entry name" value="Glyco_trans_1_4"/>
    <property type="match status" value="1"/>
</dbReference>
<dbReference type="EMBL" id="FNKK01000002">
    <property type="protein sequence ID" value="SDR28076.1"/>
    <property type="molecule type" value="Genomic_DNA"/>
</dbReference>
<reference evidence="4 5" key="1">
    <citation type="submission" date="2016-10" db="EMBL/GenBank/DDBJ databases">
        <authorList>
            <person name="de Groot N.N."/>
        </authorList>
    </citation>
    <scope>NUCLEOTIDE SEQUENCE [LARGE SCALE GENOMIC DNA]</scope>
    <source>
        <strain evidence="4 5">DSM 43794</strain>
    </source>
</reference>
<name>A0A1H1HSQ4_9ACTN</name>
<proteinExistence type="predicted"/>
<dbReference type="SUPFAM" id="SSF53756">
    <property type="entry name" value="UDP-Glycosyltransferase/glycogen phosphorylase"/>
    <property type="match status" value="1"/>
</dbReference>
<accession>A0A1H1HSQ4</accession>
<keyword evidence="2 4" id="KW-0808">Transferase</keyword>
<evidence type="ECO:0000256" key="2">
    <source>
        <dbReference type="ARBA" id="ARBA00022679"/>
    </source>
</evidence>
<dbReference type="PANTHER" id="PTHR12526:SF510">
    <property type="entry name" value="D-INOSITOL 3-PHOSPHATE GLYCOSYLTRANSFERASE"/>
    <property type="match status" value="1"/>
</dbReference>
<dbReference type="InterPro" id="IPR028098">
    <property type="entry name" value="Glyco_trans_4-like_N"/>
</dbReference>
<sequence>MPAADALNARQVHAVLPGDVDDVTVPSGGNTYDRRVCRELAAAGWRVRETAVPGGWPRPDAAARAGLDRALAALPDGATVLADGLVVCGSPKVVVPHARRLRLAVLVHLPLGAETGLPSAAARELDAAERETLHAAAAVIATSARAARDLVRRHGLDPARVHVAPPGVDLAPPVPGSADGSRLLCVAAVIPRKGQDVLVRALGELADLAWTCVCAGSLSRDPGYAARVRALIGELGLGGRVRLAGPYTGDRLAAVYAAADLLVLPTRGETYGMVVTEALARGLPVLATDVDAVPDTLGRAPDGGRPGLLVPADDPPALAEALRRWLEDPALRATARAAALARRDALDGWDTTARALTGVLERIRWQPVPAS</sequence>
<evidence type="ECO:0000313" key="5">
    <source>
        <dbReference type="Proteomes" id="UP000217103"/>
    </source>
</evidence>
<gene>
    <name evidence="4" type="ORF">SAMN04489764_4742</name>
</gene>
<dbReference type="OrthoDB" id="9765330at2"/>